<dbReference type="GO" id="GO:0046872">
    <property type="term" value="F:metal ion binding"/>
    <property type="evidence" value="ECO:0007669"/>
    <property type="project" value="InterPro"/>
</dbReference>
<feature type="compositionally biased region" description="Basic and acidic residues" evidence="1">
    <location>
        <begin position="117"/>
        <end position="140"/>
    </location>
</feature>
<dbReference type="PANTHER" id="PTHR28592:SF1">
    <property type="entry name" value="ARMADILLO REPEAT-CONTAINING PROTEIN 1"/>
    <property type="match status" value="1"/>
</dbReference>
<dbReference type="Proteomes" id="UP000326759">
    <property type="component" value="Unassembled WGS sequence"/>
</dbReference>
<proteinExistence type="predicted"/>
<keyword evidence="3" id="KW-1185">Reference proteome</keyword>
<reference evidence="2 3" key="1">
    <citation type="journal article" date="2019" name="PLoS Biol.">
        <title>Sex chromosomes control vertical transmission of feminizing Wolbachia symbionts in an isopod.</title>
        <authorList>
            <person name="Becking T."/>
            <person name="Chebbi M.A."/>
            <person name="Giraud I."/>
            <person name="Moumen B."/>
            <person name="Laverre T."/>
            <person name="Caubet Y."/>
            <person name="Peccoud J."/>
            <person name="Gilbert C."/>
            <person name="Cordaux R."/>
        </authorList>
    </citation>
    <scope>NUCLEOTIDE SEQUENCE [LARGE SCALE GENOMIC DNA]</scope>
    <source>
        <strain evidence="2">ANa2</strain>
        <tissue evidence="2">Whole body excluding digestive tract and cuticle</tissue>
    </source>
</reference>
<name>A0A5N5TAP2_9CRUS</name>
<sequence>MGELELGAAAEATVQAYKELASDSAKCLALAMDQTCIQFLAYVVAEGSGTLVQTAVDTLELLSGTPECRPHLANTFGVLEALQEMADSDARYSEELKNQAASLFTCLQFSRHIASKEKVKTPESETKEPSKEVEEKKENATPKLSSKISLQSTDSTKSESKSEKSFLGPFNSRAKTVTLFVNGMTTHKHRQEVEDELVRVRGLISIVFDLSKSRVTCRVKRDLSVDKLVAALVVKVGTERPNVISPVEDLPEYLPEEETPVRDSGSAIATSGSFRETASTFISAAASLIHNSFYW</sequence>
<evidence type="ECO:0000256" key="1">
    <source>
        <dbReference type="SAM" id="MobiDB-lite"/>
    </source>
</evidence>
<dbReference type="EMBL" id="SEYY01004963">
    <property type="protein sequence ID" value="KAB7503552.1"/>
    <property type="molecule type" value="Genomic_DNA"/>
</dbReference>
<dbReference type="AlphaFoldDB" id="A0A5N5TAP2"/>
<dbReference type="PANTHER" id="PTHR28592">
    <property type="entry name" value="ARMADILLO REPEAT-CONTAINING PROTEIN 1"/>
    <property type="match status" value="1"/>
</dbReference>
<evidence type="ECO:0000313" key="3">
    <source>
        <dbReference type="Proteomes" id="UP000326759"/>
    </source>
</evidence>
<feature type="region of interest" description="Disordered" evidence="1">
    <location>
        <begin position="117"/>
        <end position="167"/>
    </location>
</feature>
<evidence type="ECO:0000313" key="2">
    <source>
        <dbReference type="EMBL" id="KAB7503552.1"/>
    </source>
</evidence>
<dbReference type="SUPFAM" id="SSF48371">
    <property type="entry name" value="ARM repeat"/>
    <property type="match status" value="1"/>
</dbReference>
<dbReference type="Gene3D" id="1.25.10.10">
    <property type="entry name" value="Leucine-rich Repeat Variant"/>
    <property type="match status" value="1"/>
</dbReference>
<gene>
    <name evidence="2" type="primary">ARMC1</name>
    <name evidence="2" type="ORF">Anas_08270</name>
</gene>
<dbReference type="InterPro" id="IPR011989">
    <property type="entry name" value="ARM-like"/>
</dbReference>
<feature type="compositionally biased region" description="Polar residues" evidence="1">
    <location>
        <begin position="142"/>
        <end position="151"/>
    </location>
</feature>
<dbReference type="OrthoDB" id="17335at2759"/>
<accession>A0A5N5TAP2</accession>
<dbReference type="InterPro" id="IPR036163">
    <property type="entry name" value="HMA_dom_sf"/>
</dbReference>
<protein>
    <submittedName>
        <fullName evidence="2">Armadillo repeat-containing protein 1</fullName>
    </submittedName>
</protein>
<comment type="caution">
    <text evidence="2">The sequence shown here is derived from an EMBL/GenBank/DDBJ whole genome shotgun (WGS) entry which is preliminary data.</text>
</comment>
<organism evidence="2 3">
    <name type="scientific">Armadillidium nasatum</name>
    <dbReference type="NCBI Taxonomy" id="96803"/>
    <lineage>
        <taxon>Eukaryota</taxon>
        <taxon>Metazoa</taxon>
        <taxon>Ecdysozoa</taxon>
        <taxon>Arthropoda</taxon>
        <taxon>Crustacea</taxon>
        <taxon>Multicrustacea</taxon>
        <taxon>Malacostraca</taxon>
        <taxon>Eumalacostraca</taxon>
        <taxon>Peracarida</taxon>
        <taxon>Isopoda</taxon>
        <taxon>Oniscidea</taxon>
        <taxon>Crinocheta</taxon>
        <taxon>Armadillidiidae</taxon>
        <taxon>Armadillidium</taxon>
    </lineage>
</organism>
<dbReference type="SUPFAM" id="SSF55008">
    <property type="entry name" value="HMA, heavy metal-associated domain"/>
    <property type="match status" value="1"/>
</dbReference>
<dbReference type="InterPro" id="IPR016024">
    <property type="entry name" value="ARM-type_fold"/>
</dbReference>